<accession>A0A6L8MJ14</accession>
<name>A0A6L8MJ14_9BURK</name>
<dbReference type="Proteomes" id="UP000474565">
    <property type="component" value="Unassembled WGS sequence"/>
</dbReference>
<evidence type="ECO:0000313" key="1">
    <source>
        <dbReference type="EMBL" id="MYM82494.1"/>
    </source>
</evidence>
<dbReference type="EMBL" id="WWCP01000010">
    <property type="protein sequence ID" value="MYM82494.1"/>
    <property type="molecule type" value="Genomic_DNA"/>
</dbReference>
<proteinExistence type="predicted"/>
<comment type="caution">
    <text evidence="1">The sequence shown here is derived from an EMBL/GenBank/DDBJ whole genome shotgun (WGS) entry which is preliminary data.</text>
</comment>
<organism evidence="1 2">
    <name type="scientific">Duganella lactea</name>
    <dbReference type="NCBI Taxonomy" id="2692173"/>
    <lineage>
        <taxon>Bacteria</taxon>
        <taxon>Pseudomonadati</taxon>
        <taxon>Pseudomonadota</taxon>
        <taxon>Betaproteobacteria</taxon>
        <taxon>Burkholderiales</taxon>
        <taxon>Oxalobacteraceae</taxon>
        <taxon>Telluria group</taxon>
        <taxon>Duganella</taxon>
    </lineage>
</organism>
<protein>
    <submittedName>
        <fullName evidence="1">Uncharacterized protein</fullName>
    </submittedName>
</protein>
<gene>
    <name evidence="1" type="ORF">GTP44_11075</name>
</gene>
<sequence>MRNTAPPARYDLPWKAALTHAFQEFMAFFFSDLCVEIDWSKQPRFNPFAWVTLAHLRTQRARRDPDQLYAAKWQLTKLLFQHGWSKARIIELFKVINWMMVLPPLLQRRYWRAVVKLEKESKMECCPRRNH</sequence>
<evidence type="ECO:0000313" key="2">
    <source>
        <dbReference type="Proteomes" id="UP000474565"/>
    </source>
</evidence>
<dbReference type="AlphaFoldDB" id="A0A6L8MJ14"/>
<reference evidence="1 2" key="1">
    <citation type="submission" date="2019-12" db="EMBL/GenBank/DDBJ databases">
        <title>Novel species isolated from a subtropical stream in China.</title>
        <authorList>
            <person name="Lu H."/>
        </authorList>
    </citation>
    <scope>NUCLEOTIDE SEQUENCE [LARGE SCALE GENOMIC DNA]</scope>
    <source>
        <strain evidence="1 2">FT50W</strain>
    </source>
</reference>
<dbReference type="RefSeq" id="WP_161019455.1">
    <property type="nucleotide sequence ID" value="NZ_WWCP01000010.1"/>
</dbReference>